<evidence type="ECO:0000313" key="1">
    <source>
        <dbReference type="EMBL" id="SDY73683.1"/>
    </source>
</evidence>
<dbReference type="STRING" id="1122142.SAMN02910414_02260"/>
<sequence>MKEFLGKEDFNIDFDLTLIKKKKPNDEEHSTPYTLLDLDYDIWDVVERLKELTVSEYSETKIDKDDLDPPLLFVFGIDINRKLVYVKLKIKGDQKRRILCVSFHYAREPMKFPYA</sequence>
<dbReference type="RefSeq" id="WP_074718985.1">
    <property type="nucleotide sequence ID" value="NZ_FNPG01000032.1"/>
</dbReference>
<gene>
    <name evidence="1" type="ORF">SAMN02910414_02260</name>
</gene>
<keyword evidence="2" id="KW-1185">Reference proteome</keyword>
<name>A0A1H3MAS0_9FIRM</name>
<dbReference type="EMBL" id="FNPG01000032">
    <property type="protein sequence ID" value="SDY73683.1"/>
    <property type="molecule type" value="Genomic_DNA"/>
</dbReference>
<proteinExistence type="predicted"/>
<protein>
    <submittedName>
        <fullName evidence="1">Uncharacterized protein</fullName>
    </submittedName>
</protein>
<organism evidence="1 2">
    <name type="scientific">Lachnobacterium bovis DSM 14045</name>
    <dbReference type="NCBI Taxonomy" id="1122142"/>
    <lineage>
        <taxon>Bacteria</taxon>
        <taxon>Bacillati</taxon>
        <taxon>Bacillota</taxon>
        <taxon>Clostridia</taxon>
        <taxon>Lachnospirales</taxon>
        <taxon>Lachnospiraceae</taxon>
        <taxon>Lachnobacterium</taxon>
    </lineage>
</organism>
<dbReference type="OrthoDB" id="2048783at2"/>
<dbReference type="Proteomes" id="UP000183918">
    <property type="component" value="Unassembled WGS sequence"/>
</dbReference>
<evidence type="ECO:0000313" key="2">
    <source>
        <dbReference type="Proteomes" id="UP000183918"/>
    </source>
</evidence>
<accession>A0A1H3MAS0</accession>
<reference evidence="1 2" key="1">
    <citation type="submission" date="2016-10" db="EMBL/GenBank/DDBJ databases">
        <authorList>
            <person name="de Groot N.N."/>
        </authorList>
    </citation>
    <scope>NUCLEOTIDE SEQUENCE [LARGE SCALE GENOMIC DNA]</scope>
    <source>
        <strain evidence="1 2">DSM 14045</strain>
    </source>
</reference>
<dbReference type="AlphaFoldDB" id="A0A1H3MAS0"/>